<accession>A0A521ABW0</accession>
<keyword evidence="2" id="KW-1003">Cell membrane</keyword>
<keyword evidence="5 6" id="KW-0472">Membrane</keyword>
<evidence type="ECO:0000256" key="3">
    <source>
        <dbReference type="ARBA" id="ARBA00022692"/>
    </source>
</evidence>
<name>A0A521ABW0_SACCC</name>
<evidence type="ECO:0000256" key="1">
    <source>
        <dbReference type="ARBA" id="ARBA00004651"/>
    </source>
</evidence>
<feature type="transmembrane region" description="Helical" evidence="6">
    <location>
        <begin position="502"/>
        <end position="523"/>
    </location>
</feature>
<dbReference type="InterPro" id="IPR051679">
    <property type="entry name" value="DASS-Related_Transporters"/>
</dbReference>
<feature type="transmembrane region" description="Helical" evidence="6">
    <location>
        <begin position="7"/>
        <end position="26"/>
    </location>
</feature>
<dbReference type="PANTHER" id="PTHR43652">
    <property type="entry name" value="BASIC AMINO ACID ANTIPORTER YFCC-RELATED"/>
    <property type="match status" value="1"/>
</dbReference>
<dbReference type="Proteomes" id="UP000319040">
    <property type="component" value="Unassembled WGS sequence"/>
</dbReference>
<evidence type="ECO:0000256" key="6">
    <source>
        <dbReference type="SAM" id="Phobius"/>
    </source>
</evidence>
<dbReference type="Pfam" id="PF03606">
    <property type="entry name" value="DcuC"/>
    <property type="match status" value="1"/>
</dbReference>
<feature type="transmembrane region" description="Helical" evidence="6">
    <location>
        <begin position="167"/>
        <end position="190"/>
    </location>
</feature>
<sequence>MFKKVPHTYVIVFSLIVMAAVATWFVPGGEYVQESITVNGVEQTQVQFKSIDSQPQTWEIFAAMVHGFEKGAGIIVFILMIGGAFWVMNDSKAIDVGILSFLGFVKKLDRYRAIRFVGANNLILILIMLMFSVFGAVFGMSEETIAFMVVLVPLAISMGYDSITGVGIVFVAAGLGFAGAVLNPFTIGIAQGLAGLPLFSGFEYRLVCWLVINVVGFAYILWYARKVKKHPKQSPVYAEDEYWRSRTASNIEGINDATPRAAWWVYALTTLVLILFAFKYPLTTLKMGGGDGVTWPVMPAMAVFFVIAGFLSLRKKVHFFILNLLGFTILFLIIGVMGYAWYITEIAALFFAMGLLSGAAIGRDADKITQLFLEGAKDIMSAALVVGLAGGIIVILEDGKIVHTILHGMAQSMSDLGNITSVGIMYGIQTMINIFIPSGSAKAALTMPIMAPFSDLIGLSRQATVMAFQFGDGFTNMITPTSPVLIGVLGVAKIPYTKWVKWIAPLITILMVLGFLLLIPTVTMELNGF</sequence>
<proteinExistence type="predicted"/>
<evidence type="ECO:0000256" key="4">
    <source>
        <dbReference type="ARBA" id="ARBA00022989"/>
    </source>
</evidence>
<gene>
    <name evidence="7" type="ORF">SAMN06265379_10112</name>
</gene>
<evidence type="ECO:0000313" key="8">
    <source>
        <dbReference type="Proteomes" id="UP000319040"/>
    </source>
</evidence>
<evidence type="ECO:0000256" key="2">
    <source>
        <dbReference type="ARBA" id="ARBA00022475"/>
    </source>
</evidence>
<dbReference type="InterPro" id="IPR018385">
    <property type="entry name" value="C4_dicarb_anaerob_car-like"/>
</dbReference>
<dbReference type="GO" id="GO:0005886">
    <property type="term" value="C:plasma membrane"/>
    <property type="evidence" value="ECO:0007669"/>
    <property type="project" value="UniProtKB-SubCell"/>
</dbReference>
<protein>
    <submittedName>
        <fullName evidence="7">Uncharacterized membrane protein YfcC, ion transporter superfamily</fullName>
    </submittedName>
</protein>
<feature type="transmembrane region" description="Helical" evidence="6">
    <location>
        <begin position="293"/>
        <end position="313"/>
    </location>
</feature>
<feature type="transmembrane region" description="Helical" evidence="6">
    <location>
        <begin position="71"/>
        <end position="88"/>
    </location>
</feature>
<feature type="transmembrane region" description="Helical" evidence="6">
    <location>
        <begin position="202"/>
        <end position="224"/>
    </location>
</feature>
<dbReference type="EMBL" id="FXTB01000001">
    <property type="protein sequence ID" value="SMO32210.1"/>
    <property type="molecule type" value="Genomic_DNA"/>
</dbReference>
<dbReference type="AlphaFoldDB" id="A0A521ABW0"/>
<feature type="transmembrane region" description="Helical" evidence="6">
    <location>
        <begin position="416"/>
        <end position="436"/>
    </location>
</feature>
<organism evidence="7 8">
    <name type="scientific">Saccharicrinis carchari</name>
    <dbReference type="NCBI Taxonomy" id="1168039"/>
    <lineage>
        <taxon>Bacteria</taxon>
        <taxon>Pseudomonadati</taxon>
        <taxon>Bacteroidota</taxon>
        <taxon>Bacteroidia</taxon>
        <taxon>Marinilabiliales</taxon>
        <taxon>Marinilabiliaceae</taxon>
        <taxon>Saccharicrinis</taxon>
    </lineage>
</organism>
<evidence type="ECO:0000313" key="7">
    <source>
        <dbReference type="EMBL" id="SMO32210.1"/>
    </source>
</evidence>
<feature type="transmembrane region" description="Helical" evidence="6">
    <location>
        <begin position="320"/>
        <end position="340"/>
    </location>
</feature>
<feature type="transmembrane region" description="Helical" evidence="6">
    <location>
        <begin position="116"/>
        <end position="138"/>
    </location>
</feature>
<dbReference type="PANTHER" id="PTHR43652:SF2">
    <property type="entry name" value="BASIC AMINO ACID ANTIPORTER YFCC-RELATED"/>
    <property type="match status" value="1"/>
</dbReference>
<feature type="transmembrane region" description="Helical" evidence="6">
    <location>
        <begin position="261"/>
        <end position="281"/>
    </location>
</feature>
<dbReference type="OrthoDB" id="255482at2"/>
<keyword evidence="4 6" id="KW-1133">Transmembrane helix</keyword>
<comment type="subcellular location">
    <subcellularLocation>
        <location evidence="1">Cell membrane</location>
        <topology evidence="1">Multi-pass membrane protein</topology>
    </subcellularLocation>
</comment>
<keyword evidence="8" id="KW-1185">Reference proteome</keyword>
<keyword evidence="3 6" id="KW-0812">Transmembrane</keyword>
<reference evidence="7 8" key="1">
    <citation type="submission" date="2017-05" db="EMBL/GenBank/DDBJ databases">
        <authorList>
            <person name="Varghese N."/>
            <person name="Submissions S."/>
        </authorList>
    </citation>
    <scope>NUCLEOTIDE SEQUENCE [LARGE SCALE GENOMIC DNA]</scope>
    <source>
        <strain evidence="7 8">DSM 27040</strain>
    </source>
</reference>
<feature type="transmembrane region" description="Helical" evidence="6">
    <location>
        <begin position="375"/>
        <end position="396"/>
    </location>
</feature>
<dbReference type="RefSeq" id="WP_142531440.1">
    <property type="nucleotide sequence ID" value="NZ_FXTB01000001.1"/>
</dbReference>
<evidence type="ECO:0000256" key="5">
    <source>
        <dbReference type="ARBA" id="ARBA00023136"/>
    </source>
</evidence>
<feature type="transmembrane region" description="Helical" evidence="6">
    <location>
        <begin position="144"/>
        <end position="160"/>
    </location>
</feature>